<dbReference type="Pfam" id="PF18701">
    <property type="entry name" value="DUF5641"/>
    <property type="match status" value="1"/>
</dbReference>
<accession>A0A4Y2B2X7</accession>
<evidence type="ECO:0000256" key="1">
    <source>
        <dbReference type="SAM" id="MobiDB-lite"/>
    </source>
</evidence>
<dbReference type="PANTHER" id="PTHR47331:SF1">
    <property type="entry name" value="GAG-LIKE PROTEIN"/>
    <property type="match status" value="1"/>
</dbReference>
<dbReference type="OrthoDB" id="8045564at2759"/>
<organism evidence="3 4">
    <name type="scientific">Araneus ventricosus</name>
    <name type="common">Orbweaver spider</name>
    <name type="synonym">Epeira ventricosa</name>
    <dbReference type="NCBI Taxonomy" id="182803"/>
    <lineage>
        <taxon>Eukaryota</taxon>
        <taxon>Metazoa</taxon>
        <taxon>Ecdysozoa</taxon>
        <taxon>Arthropoda</taxon>
        <taxon>Chelicerata</taxon>
        <taxon>Arachnida</taxon>
        <taxon>Araneae</taxon>
        <taxon>Araneomorphae</taxon>
        <taxon>Entelegynae</taxon>
        <taxon>Araneoidea</taxon>
        <taxon>Araneidae</taxon>
        <taxon>Araneus</taxon>
    </lineage>
</organism>
<dbReference type="SUPFAM" id="SSF56672">
    <property type="entry name" value="DNA/RNA polymerases"/>
    <property type="match status" value="1"/>
</dbReference>
<dbReference type="InterPro" id="IPR040676">
    <property type="entry name" value="DUF5641"/>
</dbReference>
<dbReference type="GO" id="GO:0042575">
    <property type="term" value="C:DNA polymerase complex"/>
    <property type="evidence" value="ECO:0007669"/>
    <property type="project" value="UniProtKB-ARBA"/>
</dbReference>
<keyword evidence="4" id="KW-1185">Reference proteome</keyword>
<dbReference type="SUPFAM" id="SSF53098">
    <property type="entry name" value="Ribonuclease H-like"/>
    <property type="match status" value="1"/>
</dbReference>
<dbReference type="Pfam" id="PF05380">
    <property type="entry name" value="Peptidase_A17"/>
    <property type="match status" value="1"/>
</dbReference>
<dbReference type="InterPro" id="IPR043128">
    <property type="entry name" value="Rev_trsase/Diguanyl_cyclase"/>
</dbReference>
<dbReference type="Gene3D" id="3.30.70.270">
    <property type="match status" value="1"/>
</dbReference>
<dbReference type="GO" id="GO:0003676">
    <property type="term" value="F:nucleic acid binding"/>
    <property type="evidence" value="ECO:0007669"/>
    <property type="project" value="InterPro"/>
</dbReference>
<dbReference type="Pfam" id="PF03564">
    <property type="entry name" value="DUF1759"/>
    <property type="match status" value="1"/>
</dbReference>
<dbReference type="PROSITE" id="PS50994">
    <property type="entry name" value="INTEGRASE"/>
    <property type="match status" value="1"/>
</dbReference>
<dbReference type="Gene3D" id="3.30.420.10">
    <property type="entry name" value="Ribonuclease H-like superfamily/Ribonuclease H"/>
    <property type="match status" value="1"/>
</dbReference>
<evidence type="ECO:0000313" key="3">
    <source>
        <dbReference type="EMBL" id="GBL85414.1"/>
    </source>
</evidence>
<dbReference type="Pfam" id="PF17921">
    <property type="entry name" value="Integrase_H2C2"/>
    <property type="match status" value="1"/>
</dbReference>
<feature type="region of interest" description="Disordered" evidence="1">
    <location>
        <begin position="406"/>
        <end position="434"/>
    </location>
</feature>
<dbReference type="EMBL" id="BGPR01000043">
    <property type="protein sequence ID" value="GBL85414.1"/>
    <property type="molecule type" value="Genomic_DNA"/>
</dbReference>
<name>A0A4Y2B2X7_ARAVE</name>
<dbReference type="InterPro" id="IPR036397">
    <property type="entry name" value="RNaseH_sf"/>
</dbReference>
<proteinExistence type="predicted"/>
<dbReference type="InterPro" id="IPR001584">
    <property type="entry name" value="Integrase_cat-core"/>
</dbReference>
<dbReference type="InterPro" id="IPR043502">
    <property type="entry name" value="DNA/RNA_pol_sf"/>
</dbReference>
<evidence type="ECO:0000313" key="4">
    <source>
        <dbReference type="Proteomes" id="UP000499080"/>
    </source>
</evidence>
<evidence type="ECO:0000259" key="2">
    <source>
        <dbReference type="PROSITE" id="PS50994"/>
    </source>
</evidence>
<comment type="caution">
    <text evidence="3">The sequence shown here is derived from an EMBL/GenBank/DDBJ whole genome shotgun (WGS) entry which is preliminary data.</text>
</comment>
<dbReference type="InterPro" id="IPR008042">
    <property type="entry name" value="Retrotrans_Pao"/>
</dbReference>
<dbReference type="Gene3D" id="3.10.10.10">
    <property type="entry name" value="HIV Type 1 Reverse Transcriptase, subunit A, domain 1"/>
    <property type="match status" value="1"/>
</dbReference>
<reference evidence="3 4" key="1">
    <citation type="journal article" date="2019" name="Sci. Rep.">
        <title>Orb-weaving spider Araneus ventricosus genome elucidates the spidroin gene catalogue.</title>
        <authorList>
            <person name="Kono N."/>
            <person name="Nakamura H."/>
            <person name="Ohtoshi R."/>
            <person name="Moran D.A.P."/>
            <person name="Shinohara A."/>
            <person name="Yoshida Y."/>
            <person name="Fujiwara M."/>
            <person name="Mori M."/>
            <person name="Tomita M."/>
            <person name="Arakawa K."/>
        </authorList>
    </citation>
    <scope>NUCLEOTIDE SEQUENCE [LARGE SCALE GENOMIC DNA]</scope>
</reference>
<dbReference type="GO" id="GO:0071897">
    <property type="term" value="P:DNA biosynthetic process"/>
    <property type="evidence" value="ECO:0007669"/>
    <property type="project" value="UniProtKB-ARBA"/>
</dbReference>
<protein>
    <recommendedName>
        <fullName evidence="2">Integrase catalytic domain-containing protein</fullName>
    </recommendedName>
</protein>
<dbReference type="InterPro" id="IPR041588">
    <property type="entry name" value="Integrase_H2C2"/>
</dbReference>
<sequence length="1739" mass="199953">MADDLEKLKKKRTTLRTLISKLLNKIDDSLNSEDSDDLEESCEILVEKKTDLKKLDEGIHKLIDTESVEADVVTSEEYQEKCSRFIKRINRVLRKEKTSNKKLDESRVKPQNSVKLPKLVLEKYSGDPKKFTEFWNSYESTIDKNESLNKVEKFAYLKTLLIGAASNVVASLELNEKNYDECIKTLKERFGKKDIIVSQFMNKLLNLESVKSASNVKALRRLYDEIEIAVLNLEAQGVTKGSFGQLLIPVLLKSIPEEFVLEFNRKKKSKDEICVSDLLDFIKNEIECRESTYLLCQEKKVTLPPRFEHAKFDNKKFSRNVPTAASFNAVDSRTCIFCDKYHNSVSCDKSVSEKLYKLRNDNRCYVCFRKFHVGRNCRYKSNCPKCGLKSHHESVCTNNYNRNKTRAVSSQDKNESSENAQETSEDEKQNSPNEKTISVTPCNYISCKKNTLLQTCSVLAYCNDKTEVTNLILDCGATRSFIHVSLAKKLNLKIVREERLSVFSFGMNEASPHSYPVVEFFISDKKQENKIKVCCLVTDVITAAPLTTPSSSTNKQMKKLGLLAAESCSGLTEVGILIGVDYFWQIVKGSNVQLGRELYAVSTVFGWMPVGLQYGEGEFVYQSSAIVNFSCVQDSLRSLWDLDFMGLSENSAISNEERETIECFERGIRLEGDRYSVGLLWKSEMGQLENNFEVALRRFKNLRHRLNRNPEIFEQYKNVIEEQIKEGIVEECSQEITESSYFMPHREIIKPNETTSCRIVYDASSSRSKGVNSLNDILDVGPNLSPLVLDMILKFRKFEIAFSGDIAKAFLMIGISEKDRDYLKFLWFEDNEQGYKTLRFKRLPFGLCCSPAILAMTIKYHIKKYKSVNPECFEMLNSSLYVDDLYYGSDTIEDACRLSTDAVNIFKDAGMDLRKLRSNSEKLNSLWIEKGHKVGSTRESKFLGMIWISKTDVIKLNCAFLNKNLDTISEATKRIILQTVASVYDPIGVSQPFIMKMKILLQKIWTLGLDWDEALPPEIKNEWILWRSELNELERMSLPRKYFKGCEKSVVSLHVFADASPKAYGAVAYFRYLHDKKDNYTSFIAAKGRVAPLKPLTLPHLELMAALVAAKLAKYLTGMFPELCKKTFLWSDSQITLHWIKGNSRNWKPFVANRVSEIQTLTDPEQWFHCSGKENPADLLSRGESAVNLVKSSLWSHGPSWLSQSECDWPMKQQGEIDEESVLNEKRSQPVNALQVSDKNAEIPILLDLSRFSRLLKVYRITAYVMRFINNIKRNSIKLSGQLSSDEILNAELHWVKIIQRKHFEKEISDLSKGKLLEKTSSIYSLNPFVDEQGFLRLKGRLHFSDFEFSEKHPCLLPYKDQFSQLVILDSHNKLLHAGVEATLTQIREKFWIIKGRQCVKSTLNRCSLCKRYKVRPGTQETAPLPPDRVLMSPPFSVTGLDYAGPFFTKGSNDKHYLLLFTCATTRALHLELVPSMNTEQFLLAFRRFISRRGLCSTIYSDNAKTFKCADVELRKLWKYIRHPTVQNLISSHGIKWKYIVEKGAWWGGFWERHFRTIKTSLRKTVGRSSLSLSELETLFIEIEAMINSRPITYIYDDPSEPSPLTPAHFLIGKRLLSLPVTRVSREELIGSRNSLIKRHKHQLNLLNHFWYRWRKHYLLSLRSMNICPPTNVPGKFKVNDVVLVHDDRHPRNMWKMGKIIETHPGRDGKIRSCLIKTANGNLRRPVQLLYNLEINNSE</sequence>
<dbReference type="Pfam" id="PF00078">
    <property type="entry name" value="RVT_1"/>
    <property type="match status" value="1"/>
</dbReference>
<dbReference type="InterPro" id="IPR000477">
    <property type="entry name" value="RT_dom"/>
</dbReference>
<feature type="compositionally biased region" description="Polar residues" evidence="1">
    <location>
        <begin position="406"/>
        <end position="422"/>
    </location>
</feature>
<dbReference type="InterPro" id="IPR005312">
    <property type="entry name" value="DUF1759"/>
</dbReference>
<dbReference type="PANTHER" id="PTHR47331">
    <property type="entry name" value="PHD-TYPE DOMAIN-CONTAINING PROTEIN"/>
    <property type="match status" value="1"/>
</dbReference>
<dbReference type="InterPro" id="IPR012337">
    <property type="entry name" value="RNaseH-like_sf"/>
</dbReference>
<gene>
    <name evidence="3" type="ORF">AVEN_34603_1</name>
</gene>
<dbReference type="Proteomes" id="UP000499080">
    <property type="component" value="Unassembled WGS sequence"/>
</dbReference>
<feature type="domain" description="Integrase catalytic" evidence="2">
    <location>
        <begin position="1431"/>
        <end position="1615"/>
    </location>
</feature>
<dbReference type="GO" id="GO:0015074">
    <property type="term" value="P:DNA integration"/>
    <property type="evidence" value="ECO:0007669"/>
    <property type="project" value="InterPro"/>
</dbReference>